<comment type="caution">
    <text evidence="1">The sequence shown here is derived from an EMBL/GenBank/DDBJ whole genome shotgun (WGS) entry which is preliminary data.</text>
</comment>
<name>A0AAD7AM90_9AGAR</name>
<organism evidence="1 2">
    <name type="scientific">Mycena albidolilacea</name>
    <dbReference type="NCBI Taxonomy" id="1033008"/>
    <lineage>
        <taxon>Eukaryota</taxon>
        <taxon>Fungi</taxon>
        <taxon>Dikarya</taxon>
        <taxon>Basidiomycota</taxon>
        <taxon>Agaricomycotina</taxon>
        <taxon>Agaricomycetes</taxon>
        <taxon>Agaricomycetidae</taxon>
        <taxon>Agaricales</taxon>
        <taxon>Marasmiineae</taxon>
        <taxon>Mycenaceae</taxon>
        <taxon>Mycena</taxon>
    </lineage>
</organism>
<dbReference type="PANTHER" id="PTHR46579:SF1">
    <property type="entry name" value="F5_8 TYPE C DOMAIN-CONTAINING PROTEIN"/>
    <property type="match status" value="1"/>
</dbReference>
<protein>
    <submittedName>
        <fullName evidence="1">Uncharacterized protein</fullName>
    </submittedName>
</protein>
<accession>A0AAD7AM90</accession>
<dbReference type="Proteomes" id="UP001218218">
    <property type="component" value="Unassembled WGS sequence"/>
</dbReference>
<dbReference type="PANTHER" id="PTHR46579">
    <property type="entry name" value="F5/8 TYPE C DOMAIN-CONTAINING PROTEIN-RELATED"/>
    <property type="match status" value="1"/>
</dbReference>
<sequence length="399" mass="45710">MHLIWENLVKNLTLLWTGEFKKLDGGSEEYELGKGVWEAVAASTSAASDTIPSAYGSRIPSIAKDRPNVSAEMWSFWTLYPGPVLLRRRFKRPKYYRHFVQLVRLLNLCMQFEITDEEIETLRTGFIAWVEEYERIYFQYDVSRMGVCPLTIHALLHIAAGIKFCGPVWCYWVFPMERFCGSIQPGIWSRRFPWASIDRYLVESPIRPNTNTIRSIAIALSTRTGSKIGSITKALKDAVIEEWGKVRRIDSEAEDTMRSCSVGILAEDSRDATYVRYEMLVDQIALYRNREEDFQLETFYGQLEHIYRIHLSDAFRALDTDGATTYILAAIRTCVLEPEDRDLSGLDVHFYSRAGALDVIDIITVQSLVGRVKDVSNEWAVIDRSGVLARAEWVGENNT</sequence>
<dbReference type="AlphaFoldDB" id="A0AAD7AM90"/>
<proteinExistence type="predicted"/>
<gene>
    <name evidence="1" type="ORF">DFH08DRAFT_910807</name>
</gene>
<evidence type="ECO:0000313" key="1">
    <source>
        <dbReference type="EMBL" id="KAJ7362705.1"/>
    </source>
</evidence>
<keyword evidence="2" id="KW-1185">Reference proteome</keyword>
<reference evidence="1" key="1">
    <citation type="submission" date="2023-03" db="EMBL/GenBank/DDBJ databases">
        <title>Massive genome expansion in bonnet fungi (Mycena s.s.) driven by repeated elements and novel gene families across ecological guilds.</title>
        <authorList>
            <consortium name="Lawrence Berkeley National Laboratory"/>
            <person name="Harder C.B."/>
            <person name="Miyauchi S."/>
            <person name="Viragh M."/>
            <person name="Kuo A."/>
            <person name="Thoen E."/>
            <person name="Andreopoulos B."/>
            <person name="Lu D."/>
            <person name="Skrede I."/>
            <person name="Drula E."/>
            <person name="Henrissat B."/>
            <person name="Morin E."/>
            <person name="Kohler A."/>
            <person name="Barry K."/>
            <person name="LaButti K."/>
            <person name="Morin E."/>
            <person name="Salamov A."/>
            <person name="Lipzen A."/>
            <person name="Mereny Z."/>
            <person name="Hegedus B."/>
            <person name="Baldrian P."/>
            <person name="Stursova M."/>
            <person name="Weitz H."/>
            <person name="Taylor A."/>
            <person name="Grigoriev I.V."/>
            <person name="Nagy L.G."/>
            <person name="Martin F."/>
            <person name="Kauserud H."/>
        </authorList>
    </citation>
    <scope>NUCLEOTIDE SEQUENCE</scope>
    <source>
        <strain evidence="1">CBHHK002</strain>
    </source>
</reference>
<dbReference type="EMBL" id="JARIHO010000004">
    <property type="protein sequence ID" value="KAJ7362705.1"/>
    <property type="molecule type" value="Genomic_DNA"/>
</dbReference>
<evidence type="ECO:0000313" key="2">
    <source>
        <dbReference type="Proteomes" id="UP001218218"/>
    </source>
</evidence>